<evidence type="ECO:0000313" key="2">
    <source>
        <dbReference type="Proteomes" id="UP000607281"/>
    </source>
</evidence>
<keyword evidence="2" id="KW-1185">Reference proteome</keyword>
<evidence type="ECO:0000313" key="1">
    <source>
        <dbReference type="EMBL" id="MBD2344769.1"/>
    </source>
</evidence>
<comment type="caution">
    <text evidence="1">The sequence shown here is derived from an EMBL/GenBank/DDBJ whole genome shotgun (WGS) entry which is preliminary data.</text>
</comment>
<name>A0ABR8CNZ4_9NOST</name>
<dbReference type="Proteomes" id="UP000607281">
    <property type="component" value="Unassembled WGS sequence"/>
</dbReference>
<dbReference type="EMBL" id="JACJRF010000016">
    <property type="protein sequence ID" value="MBD2344769.1"/>
    <property type="molecule type" value="Genomic_DNA"/>
</dbReference>
<organism evidence="1 2">
    <name type="scientific">Anabaena subtropica FACHB-260</name>
    <dbReference type="NCBI Taxonomy" id="2692884"/>
    <lineage>
        <taxon>Bacteria</taxon>
        <taxon>Bacillati</taxon>
        <taxon>Cyanobacteriota</taxon>
        <taxon>Cyanophyceae</taxon>
        <taxon>Nostocales</taxon>
        <taxon>Nostocaceae</taxon>
        <taxon>Anabaena</taxon>
    </lineage>
</organism>
<protein>
    <submittedName>
        <fullName evidence="1">Uncharacterized protein</fullName>
    </submittedName>
</protein>
<accession>A0ABR8CNZ4</accession>
<reference evidence="1 2" key="1">
    <citation type="journal article" date="2020" name="ISME J.">
        <title>Comparative genomics reveals insights into cyanobacterial evolution and habitat adaptation.</title>
        <authorList>
            <person name="Chen M.Y."/>
            <person name="Teng W.K."/>
            <person name="Zhao L."/>
            <person name="Hu C.X."/>
            <person name="Zhou Y.K."/>
            <person name="Han B.P."/>
            <person name="Song L.R."/>
            <person name="Shu W.S."/>
        </authorList>
    </citation>
    <scope>NUCLEOTIDE SEQUENCE [LARGE SCALE GENOMIC DNA]</scope>
    <source>
        <strain evidence="1 2">FACHB-260</strain>
    </source>
</reference>
<gene>
    <name evidence="1" type="ORF">H6G18_11490</name>
</gene>
<sequence length="250" mass="29223">MNRLAYWIHTQGQNNDQEGGTLIDKDELIRELCKYITEFNYQVKPHQAKSEAECFVDHIRERSGLLNEQGQDRYAFVHKTFQEYLTAEEIRVRQEESFDEVLNHIRKHLHDPHWREVLLLLIAQQKRGNPKKVIEAILQQETPYEEWLHRNLFFAGSCLAEDLQLSDSGLIAEILQQLVNLEVSDSQRVGDKIKSQVFQVLSSLSETKFQTQALQLLKASADLIDQWRLRKYRAALGEKEEVLAELLILL</sequence>
<dbReference type="RefSeq" id="WP_190407224.1">
    <property type="nucleotide sequence ID" value="NZ_JACJRF010000016.1"/>
</dbReference>
<proteinExistence type="predicted"/>